<keyword evidence="4" id="KW-1185">Reference proteome</keyword>
<dbReference type="EMBL" id="JBHTIH010000008">
    <property type="protein sequence ID" value="MFD0740489.1"/>
    <property type="molecule type" value="Genomic_DNA"/>
</dbReference>
<evidence type="ECO:0000259" key="2">
    <source>
        <dbReference type="PROSITE" id="PS50164"/>
    </source>
</evidence>
<feature type="domain" description="GIY-YIG" evidence="2">
    <location>
        <begin position="2"/>
        <end position="77"/>
    </location>
</feature>
<name>A0ABW2YRS6_9GAMM</name>
<dbReference type="Proteomes" id="UP001597090">
    <property type="component" value="Unassembled WGS sequence"/>
</dbReference>
<evidence type="ECO:0000313" key="3">
    <source>
        <dbReference type="EMBL" id="MFD0740489.1"/>
    </source>
</evidence>
<dbReference type="SUPFAM" id="SSF82771">
    <property type="entry name" value="GIY-YIG endonuclease"/>
    <property type="match status" value="1"/>
</dbReference>
<dbReference type="Gene3D" id="3.40.1440.10">
    <property type="entry name" value="GIY-YIG endonuclease"/>
    <property type="match status" value="1"/>
</dbReference>
<comment type="caution">
    <text evidence="3">The sequence shown here is derived from an EMBL/GenBank/DDBJ whole genome shotgun (WGS) entry which is preliminary data.</text>
</comment>
<dbReference type="RefSeq" id="WP_386813633.1">
    <property type="nucleotide sequence ID" value="NZ_JBHTIH010000008.1"/>
</dbReference>
<reference evidence="4" key="1">
    <citation type="journal article" date="2019" name="Int. J. Syst. Evol. Microbiol.">
        <title>The Global Catalogue of Microorganisms (GCM) 10K type strain sequencing project: providing services to taxonomists for standard genome sequencing and annotation.</title>
        <authorList>
            <consortium name="The Broad Institute Genomics Platform"/>
            <consortium name="The Broad Institute Genome Sequencing Center for Infectious Disease"/>
            <person name="Wu L."/>
            <person name="Ma J."/>
        </authorList>
    </citation>
    <scope>NUCLEOTIDE SEQUENCE [LARGE SCALE GENOMIC DNA]</scope>
    <source>
        <strain evidence="4">CCUG 55491</strain>
    </source>
</reference>
<dbReference type="PANTHER" id="PTHR34477:SF1">
    <property type="entry name" value="UPF0213 PROTEIN YHBQ"/>
    <property type="match status" value="1"/>
</dbReference>
<comment type="similarity">
    <text evidence="1">Belongs to the UPF0213 family.</text>
</comment>
<dbReference type="InterPro" id="IPR000305">
    <property type="entry name" value="GIY-YIG_endonuc"/>
</dbReference>
<dbReference type="CDD" id="cd10456">
    <property type="entry name" value="GIY-YIG_UPF0213"/>
    <property type="match status" value="1"/>
</dbReference>
<sequence>MSAWYVYLLQCRDGSLYTGIAVDVERRYAQHAAGKGARYTRAHPPERVLARFGYPDRASASRVEYAIKQLTAVQKRALCADPSASPALLAGMAPAALDQPA</sequence>
<dbReference type="InterPro" id="IPR035901">
    <property type="entry name" value="GIY-YIG_endonuc_sf"/>
</dbReference>
<accession>A0ABW2YRS6</accession>
<dbReference type="Pfam" id="PF01541">
    <property type="entry name" value="GIY-YIG"/>
    <property type="match status" value="1"/>
</dbReference>
<evidence type="ECO:0000313" key="4">
    <source>
        <dbReference type="Proteomes" id="UP001597090"/>
    </source>
</evidence>
<protein>
    <submittedName>
        <fullName evidence="3">GIY-YIG nuclease family protein</fullName>
    </submittedName>
</protein>
<proteinExistence type="inferred from homology"/>
<gene>
    <name evidence="3" type="ORF">ACFQZQ_14490</name>
</gene>
<evidence type="ECO:0000256" key="1">
    <source>
        <dbReference type="ARBA" id="ARBA00007435"/>
    </source>
</evidence>
<dbReference type="PANTHER" id="PTHR34477">
    <property type="entry name" value="UPF0213 PROTEIN YHBQ"/>
    <property type="match status" value="1"/>
</dbReference>
<organism evidence="3 4">
    <name type="scientific">Lysobacter koreensis</name>
    <dbReference type="NCBI Taxonomy" id="266122"/>
    <lineage>
        <taxon>Bacteria</taxon>
        <taxon>Pseudomonadati</taxon>
        <taxon>Pseudomonadota</taxon>
        <taxon>Gammaproteobacteria</taxon>
        <taxon>Lysobacterales</taxon>
        <taxon>Lysobacteraceae</taxon>
        <taxon>Lysobacter</taxon>
    </lineage>
</organism>
<dbReference type="PROSITE" id="PS50164">
    <property type="entry name" value="GIY_YIG"/>
    <property type="match status" value="1"/>
</dbReference>
<dbReference type="InterPro" id="IPR050190">
    <property type="entry name" value="UPF0213_domain"/>
</dbReference>